<protein>
    <submittedName>
        <fullName evidence="2">Uncharacterized protein</fullName>
    </submittedName>
</protein>
<evidence type="ECO:0000256" key="1">
    <source>
        <dbReference type="SAM" id="MobiDB-lite"/>
    </source>
</evidence>
<reference evidence="2" key="1">
    <citation type="submission" date="2023-06" db="EMBL/GenBank/DDBJ databases">
        <authorList>
            <person name="Delattre M."/>
        </authorList>
    </citation>
    <scope>NUCLEOTIDE SEQUENCE</scope>
    <source>
        <strain evidence="2">AF72</strain>
    </source>
</reference>
<comment type="caution">
    <text evidence="2">The sequence shown here is derived from an EMBL/GenBank/DDBJ whole genome shotgun (WGS) entry which is preliminary data.</text>
</comment>
<feature type="compositionally biased region" description="Low complexity" evidence="1">
    <location>
        <begin position="67"/>
        <end position="77"/>
    </location>
</feature>
<dbReference type="EMBL" id="CATQJA010002176">
    <property type="protein sequence ID" value="CAJ0569890.1"/>
    <property type="molecule type" value="Genomic_DNA"/>
</dbReference>
<feature type="non-terminal residue" evidence="2">
    <location>
        <position position="1"/>
    </location>
</feature>
<organism evidence="2 3">
    <name type="scientific">Mesorhabditis spiculigera</name>
    <dbReference type="NCBI Taxonomy" id="96644"/>
    <lineage>
        <taxon>Eukaryota</taxon>
        <taxon>Metazoa</taxon>
        <taxon>Ecdysozoa</taxon>
        <taxon>Nematoda</taxon>
        <taxon>Chromadorea</taxon>
        <taxon>Rhabditida</taxon>
        <taxon>Rhabditina</taxon>
        <taxon>Rhabditomorpha</taxon>
        <taxon>Rhabditoidea</taxon>
        <taxon>Rhabditidae</taxon>
        <taxon>Mesorhabditinae</taxon>
        <taxon>Mesorhabditis</taxon>
    </lineage>
</organism>
<proteinExistence type="predicted"/>
<accession>A0AA36FWM0</accession>
<feature type="region of interest" description="Disordered" evidence="1">
    <location>
        <begin position="1"/>
        <end position="77"/>
    </location>
</feature>
<feature type="compositionally biased region" description="Basic and acidic residues" evidence="1">
    <location>
        <begin position="46"/>
        <end position="66"/>
    </location>
</feature>
<name>A0AA36FWM0_9BILA</name>
<evidence type="ECO:0000313" key="3">
    <source>
        <dbReference type="Proteomes" id="UP001177023"/>
    </source>
</evidence>
<gene>
    <name evidence="2" type="ORF">MSPICULIGERA_LOCUS8345</name>
</gene>
<keyword evidence="3" id="KW-1185">Reference proteome</keyword>
<dbReference type="AlphaFoldDB" id="A0AA36FWM0"/>
<evidence type="ECO:0000313" key="2">
    <source>
        <dbReference type="EMBL" id="CAJ0569890.1"/>
    </source>
</evidence>
<feature type="compositionally biased region" description="Polar residues" evidence="1">
    <location>
        <begin position="30"/>
        <end position="45"/>
    </location>
</feature>
<dbReference type="Proteomes" id="UP001177023">
    <property type="component" value="Unassembled WGS sequence"/>
</dbReference>
<sequence>MSTRAKMPSISEDETAAVQQQHHHLLAGLSQLSCSTGNNEGFTLNRTDEEKSETRKSEAPLRRLRLDALAGRTNDPR</sequence>